<dbReference type="GeneID" id="69039459"/>
<evidence type="ECO:0000313" key="1">
    <source>
        <dbReference type="EMBL" id="EEH05324.1"/>
    </source>
</evidence>
<accession>C0NTG3</accession>
<keyword evidence="2" id="KW-1185">Reference proteome</keyword>
<reference evidence="1" key="1">
    <citation type="submission" date="2009-02" db="EMBL/GenBank/DDBJ databases">
        <title>The Genome Sequence of Ajellomyces capsulatus strain G186AR.</title>
        <authorList>
            <consortium name="The Broad Institute Genome Sequencing Platform"/>
            <person name="Champion M."/>
            <person name="Cuomo C."/>
            <person name="Ma L.-J."/>
            <person name="Henn M.R."/>
            <person name="Sil A."/>
            <person name="Goldman B."/>
            <person name="Young S.K."/>
            <person name="Kodira C.D."/>
            <person name="Zeng Q."/>
            <person name="Koehrsen M."/>
            <person name="Alvarado L."/>
            <person name="Berlin A."/>
            <person name="Borenstein D."/>
            <person name="Chen Z."/>
            <person name="Engels R."/>
            <person name="Freedman E."/>
            <person name="Gellesch M."/>
            <person name="Goldberg J."/>
            <person name="Griggs A."/>
            <person name="Gujja S."/>
            <person name="Heiman D."/>
            <person name="Hepburn T."/>
            <person name="Howarth C."/>
            <person name="Jen D."/>
            <person name="Larson L."/>
            <person name="Lewis B."/>
            <person name="Mehta T."/>
            <person name="Park D."/>
            <person name="Pearson M."/>
            <person name="Roberts A."/>
            <person name="Saif S."/>
            <person name="Shea T."/>
            <person name="Shenoy N."/>
            <person name="Sisk P."/>
            <person name="Stolte C."/>
            <person name="Sykes S."/>
            <person name="Walk T."/>
            <person name="White J."/>
            <person name="Yandava C."/>
            <person name="Klein B."/>
            <person name="McEwen J.G."/>
            <person name="Puccia R."/>
            <person name="Goldman G.H."/>
            <person name="Felipe M.S."/>
            <person name="Nino-Vega G."/>
            <person name="San-Blas G."/>
            <person name="Taylor J."/>
            <person name="Mendoza L."/>
            <person name="Galagan J."/>
            <person name="Nusbaum C."/>
            <person name="Birren B."/>
        </authorList>
    </citation>
    <scope>NUCLEOTIDE SEQUENCE</scope>
    <source>
        <strain evidence="1">G186AR</strain>
    </source>
</reference>
<organism evidence="1 2">
    <name type="scientific">Ajellomyces capsulatus (strain G186AR / H82 / ATCC MYA-2454 / RMSCC 2432)</name>
    <name type="common">Darling's disease fungus</name>
    <name type="synonym">Histoplasma capsulatum</name>
    <dbReference type="NCBI Taxonomy" id="447093"/>
    <lineage>
        <taxon>Eukaryota</taxon>
        <taxon>Fungi</taxon>
        <taxon>Dikarya</taxon>
        <taxon>Ascomycota</taxon>
        <taxon>Pezizomycotina</taxon>
        <taxon>Eurotiomycetes</taxon>
        <taxon>Eurotiomycetidae</taxon>
        <taxon>Onygenales</taxon>
        <taxon>Ajellomycetaceae</taxon>
        <taxon>Histoplasma</taxon>
    </lineage>
</organism>
<sequence length="70" mass="7838">MDGIDKVLSGTVPDGAWSSGLKSMLIWLVISRGHACLSRARGPTPIDQFILQNAQQRQHWRPNILERAEN</sequence>
<proteinExistence type="predicted"/>
<dbReference type="RefSeq" id="XP_045285805.1">
    <property type="nucleotide sequence ID" value="XM_045433492.1"/>
</dbReference>
<protein>
    <submittedName>
        <fullName evidence="1">Uncharacterized protein</fullName>
    </submittedName>
</protein>
<dbReference type="InParanoid" id="C0NTG3"/>
<dbReference type="AlphaFoldDB" id="C0NTG3"/>
<name>C0NTG3_AJECG</name>
<dbReference type="EMBL" id="GG663371">
    <property type="protein sequence ID" value="EEH05324.1"/>
    <property type="molecule type" value="Genomic_DNA"/>
</dbReference>
<evidence type="ECO:0000313" key="2">
    <source>
        <dbReference type="Proteomes" id="UP000001631"/>
    </source>
</evidence>
<gene>
    <name evidence="1" type="ORF">HCBG_06443</name>
</gene>
<dbReference type="Proteomes" id="UP000001631">
    <property type="component" value="Unassembled WGS sequence"/>
</dbReference>
<dbReference type="HOGENOM" id="CLU_2757219_0_0_1"/>